<dbReference type="Pfam" id="PF00293">
    <property type="entry name" value="NUDIX"/>
    <property type="match status" value="1"/>
</dbReference>
<dbReference type="EMBL" id="ML991771">
    <property type="protein sequence ID" value="KAF2240022.1"/>
    <property type="molecule type" value="Genomic_DNA"/>
</dbReference>
<feature type="compositionally biased region" description="Polar residues" evidence="9">
    <location>
        <begin position="493"/>
        <end position="507"/>
    </location>
</feature>
<dbReference type="GO" id="GO:0030145">
    <property type="term" value="F:manganese ion binding"/>
    <property type="evidence" value="ECO:0007669"/>
    <property type="project" value="InterPro"/>
</dbReference>
<dbReference type="InterPro" id="IPR044099">
    <property type="entry name" value="Dcp2_NUDIX"/>
</dbReference>
<gene>
    <name evidence="11" type="ORF">EV356DRAFT_511319</name>
</gene>
<proteinExistence type="inferred from homology"/>
<dbReference type="InterPro" id="IPR036189">
    <property type="entry name" value="DCP2_BoxA_sf"/>
</dbReference>
<evidence type="ECO:0000259" key="10">
    <source>
        <dbReference type="PROSITE" id="PS51462"/>
    </source>
</evidence>
<dbReference type="Gene3D" id="1.10.10.1050">
    <property type="entry name" value="Dcp2, box A domain"/>
    <property type="match status" value="1"/>
</dbReference>
<dbReference type="PANTHER" id="PTHR23114:SF17">
    <property type="entry name" value="M7GPPPN-MRNA HYDROLASE"/>
    <property type="match status" value="1"/>
</dbReference>
<dbReference type="Pfam" id="PF05026">
    <property type="entry name" value="DCP2"/>
    <property type="match status" value="1"/>
</dbReference>
<feature type="compositionally biased region" description="Low complexity" evidence="9">
    <location>
        <begin position="881"/>
        <end position="893"/>
    </location>
</feature>
<evidence type="ECO:0000313" key="11">
    <source>
        <dbReference type="EMBL" id="KAF2240022.1"/>
    </source>
</evidence>
<feature type="region of interest" description="Disordered" evidence="9">
    <location>
        <begin position="600"/>
        <end position="923"/>
    </location>
</feature>
<keyword evidence="8" id="KW-0464">Manganese</keyword>
<feature type="region of interest" description="Disordered" evidence="9">
    <location>
        <begin position="560"/>
        <end position="581"/>
    </location>
</feature>
<dbReference type="FunFam" id="1.10.10.1050:FF:000003">
    <property type="entry name" value="Decapping enzyme Dcp2, putative"/>
    <property type="match status" value="1"/>
</dbReference>
<dbReference type="CDD" id="cd03672">
    <property type="entry name" value="NUDIX_Dcp2p_Nudt20"/>
    <property type="match status" value="1"/>
</dbReference>
<keyword evidence="5" id="KW-0479">Metal-binding</keyword>
<dbReference type="SMART" id="SM01125">
    <property type="entry name" value="DCP2"/>
    <property type="match status" value="1"/>
</dbReference>
<dbReference type="AlphaFoldDB" id="A0A6A6HQA7"/>
<dbReference type="Proteomes" id="UP000800092">
    <property type="component" value="Unassembled WGS sequence"/>
</dbReference>
<dbReference type="InterPro" id="IPR015797">
    <property type="entry name" value="NUDIX_hydrolase-like_dom_sf"/>
</dbReference>
<protein>
    <recommendedName>
        <fullName evidence="10">Nudix hydrolase domain-containing protein</fullName>
    </recommendedName>
</protein>
<dbReference type="PROSITE" id="PS51462">
    <property type="entry name" value="NUDIX"/>
    <property type="match status" value="1"/>
</dbReference>
<evidence type="ECO:0000256" key="7">
    <source>
        <dbReference type="ARBA" id="ARBA00022884"/>
    </source>
</evidence>
<reference evidence="11" key="1">
    <citation type="journal article" date="2020" name="Stud. Mycol.">
        <title>101 Dothideomycetes genomes: a test case for predicting lifestyles and emergence of pathogens.</title>
        <authorList>
            <person name="Haridas S."/>
            <person name="Albert R."/>
            <person name="Binder M."/>
            <person name="Bloem J."/>
            <person name="Labutti K."/>
            <person name="Salamov A."/>
            <person name="Andreopoulos B."/>
            <person name="Baker S."/>
            <person name="Barry K."/>
            <person name="Bills G."/>
            <person name="Bluhm B."/>
            <person name="Cannon C."/>
            <person name="Castanera R."/>
            <person name="Culley D."/>
            <person name="Daum C."/>
            <person name="Ezra D."/>
            <person name="Gonzalez J."/>
            <person name="Henrissat B."/>
            <person name="Kuo A."/>
            <person name="Liang C."/>
            <person name="Lipzen A."/>
            <person name="Lutzoni F."/>
            <person name="Magnuson J."/>
            <person name="Mondo S."/>
            <person name="Nolan M."/>
            <person name="Ohm R."/>
            <person name="Pangilinan J."/>
            <person name="Park H.-J."/>
            <person name="Ramirez L."/>
            <person name="Alfaro M."/>
            <person name="Sun H."/>
            <person name="Tritt A."/>
            <person name="Yoshinaga Y."/>
            <person name="Zwiers L.-H."/>
            <person name="Turgeon B."/>
            <person name="Goodwin S."/>
            <person name="Spatafora J."/>
            <person name="Crous P."/>
            <person name="Grigoriev I."/>
        </authorList>
    </citation>
    <scope>NUCLEOTIDE SEQUENCE</scope>
    <source>
        <strain evidence="11">Tuck. ex Michener</strain>
    </source>
</reference>
<feature type="compositionally biased region" description="Polar residues" evidence="9">
    <location>
        <begin position="716"/>
        <end position="755"/>
    </location>
</feature>
<name>A0A6A6HQA7_VIRVR</name>
<dbReference type="OrthoDB" id="18996at2759"/>
<feature type="region of interest" description="Disordered" evidence="9">
    <location>
        <begin position="480"/>
        <end position="507"/>
    </location>
</feature>
<keyword evidence="6" id="KW-0378">Hydrolase</keyword>
<comment type="subcellular location">
    <subcellularLocation>
        <location evidence="2">Cytoplasm</location>
    </subcellularLocation>
</comment>
<accession>A0A6A6HQA7</accession>
<dbReference type="GO" id="GO:0000932">
    <property type="term" value="C:P-body"/>
    <property type="evidence" value="ECO:0007669"/>
    <property type="project" value="TreeGrafter"/>
</dbReference>
<dbReference type="GO" id="GO:0000184">
    <property type="term" value="P:nuclear-transcribed mRNA catabolic process, nonsense-mediated decay"/>
    <property type="evidence" value="ECO:0007669"/>
    <property type="project" value="InterPro"/>
</dbReference>
<evidence type="ECO:0000313" key="12">
    <source>
        <dbReference type="Proteomes" id="UP000800092"/>
    </source>
</evidence>
<evidence type="ECO:0000256" key="4">
    <source>
        <dbReference type="ARBA" id="ARBA00022490"/>
    </source>
</evidence>
<feature type="compositionally biased region" description="Polar residues" evidence="9">
    <location>
        <begin position="903"/>
        <end position="917"/>
    </location>
</feature>
<evidence type="ECO:0000256" key="9">
    <source>
        <dbReference type="SAM" id="MobiDB-lite"/>
    </source>
</evidence>
<feature type="region of interest" description="Disordered" evidence="9">
    <location>
        <begin position="310"/>
        <end position="330"/>
    </location>
</feature>
<evidence type="ECO:0000256" key="1">
    <source>
        <dbReference type="ARBA" id="ARBA00001936"/>
    </source>
</evidence>
<dbReference type="FunFam" id="3.90.79.10:FF:000003">
    <property type="entry name" value="M7GpppN-mRNA hydrolase isoform 2"/>
    <property type="match status" value="1"/>
</dbReference>
<sequence length="937" mass="102696">MTAVEKMELVDWLDDLCVRFIINLPQEELESVERICFQVEEAQWFYEDFIRPLDPSLPSMSLRNFCLRIFQHCPLLSAFSEYHHSAAFSEFLAYKTRVPVRGAIMLNSTMDHAVLVKGWKKAAAWSFPRGKINKDEKDLDCAIREVYEETGYDLREAGLVEGGEEANSIEITMREQHMKLFVFRGVPMDTHFEPRTRKEISRIDWYRLSDLPTFKKVKNQHQHRGDHAEDLKSSKFYMVAPFLVPLKKWIGHQRKKDALAERHNGQPMPKIPTFDAVVEDETAGETSTQEEDHVPATGGDIDRLLSSLRSSKQAQPTLSDNLPEVFDNPGLARDPVSELKRMLSVGSQLQPERPLMQAPSTLAHPLPAFPRNPAMSDAITSTNFPLQTPANQISEAPAEPRSPIYQHRPKEPLMQASQPPSFSTTGLFQPVLPTLPLDRSLQERLNALNNAVSQQNKMRTPAEASAGQGLRRDSLAFRPAQVTPPAPRPQAQPVMNPTPFQRTGNVSSSNWQQFGELQSPPAPAANKLPLPKLNNHTLGLLSTFKGNNAVPLVSPIEPSAPAFGRQAQNPPPEKSGSLNGALFATSGPSLNAPMNRIQNNQSPAMTISPPGTATNGYSSASPMPDTVRTPQQNTLLNLFRPPPAKKPSGPAPTSFNPQLAPSEPVELSAAPNTPKIERQPGQIQILQRPRPSETAEPKSPGHTKQTRAPHKPTHSHYPSGQISATVSGPLTTPDFSTLQKHESQASNSRPSTGKTTVRGGPAMAGSPKDVVSTGQLWKPESDSREQPVAAQSKQRTSQQPFQPRILQRPKPSQHAPASPTANSAASSFDRRDSLPQDQKNNLLSLFGKSATQSPVPSPQSPLASPLEKQQVSRHMSPAALSRSRFSSVTSVTSGPGNGAIAKPQSQVGSDSGRQTPVTPKDRDFLMGYLQGVVKGGK</sequence>
<comment type="cofactor">
    <cofactor evidence="1">
        <name>Mn(2+)</name>
        <dbReference type="ChEBI" id="CHEBI:29035"/>
    </cofactor>
</comment>
<dbReference type="SUPFAM" id="SSF140586">
    <property type="entry name" value="Dcp2 domain-like"/>
    <property type="match status" value="1"/>
</dbReference>
<feature type="compositionally biased region" description="Polar residues" evidence="9">
    <location>
        <begin position="835"/>
        <end position="854"/>
    </location>
</feature>
<evidence type="ECO:0000256" key="5">
    <source>
        <dbReference type="ARBA" id="ARBA00022723"/>
    </source>
</evidence>
<feature type="compositionally biased region" description="Polar residues" evidence="9">
    <location>
        <begin position="789"/>
        <end position="801"/>
    </location>
</feature>
<dbReference type="InterPro" id="IPR000086">
    <property type="entry name" value="NUDIX_hydrolase_dom"/>
</dbReference>
<keyword evidence="12" id="KW-1185">Reference proteome</keyword>
<comment type="similarity">
    <text evidence="3">Belongs to the Nudix hydrolase family. DCP2 subfamily.</text>
</comment>
<dbReference type="GO" id="GO:0000290">
    <property type="term" value="P:deadenylation-dependent decapping of nuclear-transcribed mRNA"/>
    <property type="evidence" value="ECO:0007669"/>
    <property type="project" value="InterPro"/>
</dbReference>
<keyword evidence="4" id="KW-0963">Cytoplasm</keyword>
<feature type="compositionally biased region" description="Basic residues" evidence="9">
    <location>
        <begin position="704"/>
        <end position="714"/>
    </location>
</feature>
<feature type="domain" description="Nudix hydrolase" evidence="10">
    <location>
        <begin position="96"/>
        <end position="233"/>
    </location>
</feature>
<dbReference type="GO" id="GO:0140933">
    <property type="term" value="F:5'-(N(7)-methylguanosine 5'-triphospho)-[mRNA] hydrolase activity"/>
    <property type="evidence" value="ECO:0007669"/>
    <property type="project" value="InterPro"/>
</dbReference>
<evidence type="ECO:0000256" key="6">
    <source>
        <dbReference type="ARBA" id="ARBA00022801"/>
    </source>
</evidence>
<evidence type="ECO:0000256" key="3">
    <source>
        <dbReference type="ARBA" id="ARBA00005279"/>
    </source>
</evidence>
<feature type="compositionally biased region" description="Polar residues" evidence="9">
    <location>
        <begin position="600"/>
        <end position="621"/>
    </location>
</feature>
<dbReference type="InterPro" id="IPR007722">
    <property type="entry name" value="DCP2_BoxA"/>
</dbReference>
<dbReference type="GO" id="GO:0003723">
    <property type="term" value="F:RNA binding"/>
    <property type="evidence" value="ECO:0007669"/>
    <property type="project" value="UniProtKB-KW"/>
</dbReference>
<dbReference type="Gene3D" id="3.90.79.10">
    <property type="entry name" value="Nucleoside Triphosphate Pyrophosphohydrolase"/>
    <property type="match status" value="1"/>
</dbReference>
<dbReference type="InterPro" id="IPR020084">
    <property type="entry name" value="NUDIX_hydrolase_CS"/>
</dbReference>
<dbReference type="SUPFAM" id="SSF55811">
    <property type="entry name" value="Nudix"/>
    <property type="match status" value="1"/>
</dbReference>
<dbReference type="PROSITE" id="PS00893">
    <property type="entry name" value="NUDIX_BOX"/>
    <property type="match status" value="1"/>
</dbReference>
<evidence type="ECO:0000256" key="8">
    <source>
        <dbReference type="ARBA" id="ARBA00023211"/>
    </source>
</evidence>
<dbReference type="PANTHER" id="PTHR23114">
    <property type="entry name" value="M7GPPPN-MRNA HYDROLASE"/>
    <property type="match status" value="1"/>
</dbReference>
<evidence type="ECO:0000256" key="2">
    <source>
        <dbReference type="ARBA" id="ARBA00004496"/>
    </source>
</evidence>
<keyword evidence="7" id="KW-0694">RNA-binding</keyword>
<feature type="compositionally biased region" description="Low complexity" evidence="9">
    <location>
        <begin position="815"/>
        <end position="827"/>
    </location>
</feature>
<organism evidence="11 12">
    <name type="scientific">Viridothelium virens</name>
    <name type="common">Speckled blister lichen</name>
    <name type="synonym">Trypethelium virens</name>
    <dbReference type="NCBI Taxonomy" id="1048519"/>
    <lineage>
        <taxon>Eukaryota</taxon>
        <taxon>Fungi</taxon>
        <taxon>Dikarya</taxon>
        <taxon>Ascomycota</taxon>
        <taxon>Pezizomycotina</taxon>
        <taxon>Dothideomycetes</taxon>
        <taxon>Dothideomycetes incertae sedis</taxon>
        <taxon>Trypetheliales</taxon>
        <taxon>Trypetheliaceae</taxon>
        <taxon>Viridothelium</taxon>
    </lineage>
</organism>